<dbReference type="OrthoDB" id="9083851at2"/>
<sequence length="208" mass="23329">MRRGDGVRRAERPEPLQGLIDRVCGILLSSSAPVMASYMAGQIYSRTARSGRQRLEGETASPPIDAWQRTLSKIKGSDGELAGLMTYLEQIGPYLSWYRSRVGPFASVNFEKSHAHSTILGPGGVEERSDVQLGVTLMAPYCRFPDHFEKQRRVFLFLSAAEACLRDREWMRAEPGTIVFSDAGDKFALRCTSEPVLAVWCQLDDRRR</sequence>
<dbReference type="GO" id="GO:0047869">
    <property type="term" value="F:dimethylpropiothetin dethiomethylase activity"/>
    <property type="evidence" value="ECO:0007669"/>
    <property type="project" value="InterPro"/>
</dbReference>
<evidence type="ECO:0008006" key="3">
    <source>
        <dbReference type="Google" id="ProtNLM"/>
    </source>
</evidence>
<proteinExistence type="predicted"/>
<organism evidence="1 2">
    <name type="scientific">Metarhizobium album</name>
    <dbReference type="NCBI Taxonomy" id="2182425"/>
    <lineage>
        <taxon>Bacteria</taxon>
        <taxon>Pseudomonadati</taxon>
        <taxon>Pseudomonadota</taxon>
        <taxon>Alphaproteobacteria</taxon>
        <taxon>Hyphomicrobiales</taxon>
        <taxon>Rhizobiaceae</taxon>
        <taxon>Metarhizobium</taxon>
    </lineage>
</organism>
<protein>
    <recommendedName>
        <fullName evidence="3">Dimethlysulfonioproprionate lyase DddL</fullName>
    </recommendedName>
</protein>
<evidence type="ECO:0000313" key="2">
    <source>
        <dbReference type="Proteomes" id="UP000245252"/>
    </source>
</evidence>
<accession>A0A2U2DLG2</accession>
<dbReference type="RefSeq" id="WP_109460555.1">
    <property type="nucleotide sequence ID" value="NZ_QFBC01000012.1"/>
</dbReference>
<dbReference type="InterPro" id="IPR031723">
    <property type="entry name" value="DMSP_lyase"/>
</dbReference>
<reference evidence="1 2" key="1">
    <citation type="submission" date="2018-05" db="EMBL/GenBank/DDBJ databases">
        <title>The draft genome of strain NS-104.</title>
        <authorList>
            <person name="Hang P."/>
            <person name="Jiang J."/>
        </authorList>
    </citation>
    <scope>NUCLEOTIDE SEQUENCE [LARGE SCALE GENOMIC DNA]</scope>
    <source>
        <strain evidence="1 2">NS-104</strain>
    </source>
</reference>
<dbReference type="Proteomes" id="UP000245252">
    <property type="component" value="Unassembled WGS sequence"/>
</dbReference>
<dbReference type="Gene3D" id="2.60.120.10">
    <property type="entry name" value="Jelly Rolls"/>
    <property type="match status" value="1"/>
</dbReference>
<dbReference type="AlphaFoldDB" id="A0A2U2DLG2"/>
<name>A0A2U2DLG2_9HYPH</name>
<dbReference type="Pfam" id="PF16867">
    <property type="entry name" value="DMSP_lyase"/>
    <property type="match status" value="1"/>
</dbReference>
<dbReference type="InterPro" id="IPR014710">
    <property type="entry name" value="RmlC-like_jellyroll"/>
</dbReference>
<dbReference type="EMBL" id="QFBC01000012">
    <property type="protein sequence ID" value="PWE54148.1"/>
    <property type="molecule type" value="Genomic_DNA"/>
</dbReference>
<gene>
    <name evidence="1" type="ORF">DEM27_22915</name>
</gene>
<keyword evidence="2" id="KW-1185">Reference proteome</keyword>
<evidence type="ECO:0000313" key="1">
    <source>
        <dbReference type="EMBL" id="PWE54148.1"/>
    </source>
</evidence>
<comment type="caution">
    <text evidence="1">The sequence shown here is derived from an EMBL/GenBank/DDBJ whole genome shotgun (WGS) entry which is preliminary data.</text>
</comment>